<evidence type="ECO:0000313" key="7">
    <source>
        <dbReference type="EMBL" id="ADU28041.1"/>
    </source>
</evidence>
<dbReference type="InterPro" id="IPR001492">
    <property type="entry name" value="Flagellin"/>
</dbReference>
<evidence type="ECO:0000259" key="5">
    <source>
        <dbReference type="Pfam" id="PF00669"/>
    </source>
</evidence>
<dbReference type="GO" id="GO:0005576">
    <property type="term" value="C:extracellular region"/>
    <property type="evidence" value="ECO:0007669"/>
    <property type="project" value="UniProtKB-SubCell"/>
</dbReference>
<dbReference type="STRING" id="663278.Ethha_2548"/>
<accession>E6U6H1</accession>
<dbReference type="PRINTS" id="PR00207">
    <property type="entry name" value="FLAGELLIN"/>
</dbReference>
<dbReference type="InterPro" id="IPR001029">
    <property type="entry name" value="Flagellin_N"/>
</dbReference>
<evidence type="ECO:0000313" key="8">
    <source>
        <dbReference type="Proteomes" id="UP000001551"/>
    </source>
</evidence>
<dbReference type="Gene3D" id="3.30.70.2120">
    <property type="match status" value="1"/>
</dbReference>
<dbReference type="Pfam" id="PF00669">
    <property type="entry name" value="Flagellin_N"/>
    <property type="match status" value="1"/>
</dbReference>
<evidence type="ECO:0000256" key="4">
    <source>
        <dbReference type="RuleBase" id="RU362073"/>
    </source>
</evidence>
<dbReference type="Gene3D" id="1.20.1330.10">
    <property type="entry name" value="f41 fragment of flagellin, N-terminal domain"/>
    <property type="match status" value="2"/>
</dbReference>
<dbReference type="InterPro" id="IPR046358">
    <property type="entry name" value="Flagellin_C"/>
</dbReference>
<dbReference type="AlphaFoldDB" id="E6U6H1"/>
<keyword evidence="8" id="KW-1185">Reference proteome</keyword>
<dbReference type="Pfam" id="PF00700">
    <property type="entry name" value="Flagellin_C"/>
    <property type="match status" value="1"/>
</dbReference>
<dbReference type="RefSeq" id="WP_013486384.1">
    <property type="nucleotide sequence ID" value="NC_014828.1"/>
</dbReference>
<keyword evidence="4" id="KW-0964">Secreted</keyword>
<evidence type="ECO:0000259" key="6">
    <source>
        <dbReference type="Pfam" id="PF00700"/>
    </source>
</evidence>
<keyword evidence="3 4" id="KW-0975">Bacterial flagellum</keyword>
<dbReference type="Proteomes" id="UP000001551">
    <property type="component" value="Chromosome"/>
</dbReference>
<evidence type="ECO:0000256" key="1">
    <source>
        <dbReference type="ARBA" id="ARBA00005709"/>
    </source>
</evidence>
<evidence type="ECO:0000256" key="3">
    <source>
        <dbReference type="ARBA" id="ARBA00023143"/>
    </source>
</evidence>
<dbReference type="PANTHER" id="PTHR42792">
    <property type="entry name" value="FLAGELLIN"/>
    <property type="match status" value="1"/>
</dbReference>
<feature type="domain" description="Flagellin N-terminal" evidence="5">
    <location>
        <begin position="3"/>
        <end position="139"/>
    </location>
</feature>
<comment type="similarity">
    <text evidence="1 4">Belongs to the bacterial flagellin family.</text>
</comment>
<dbReference type="HOGENOM" id="CLU_011142_7_1_9"/>
<keyword evidence="7" id="KW-0969">Cilium</keyword>
<name>E6U6H1_ETHHY</name>
<feature type="domain" description="Flagellin C-terminal" evidence="6">
    <location>
        <begin position="504"/>
        <end position="588"/>
    </location>
</feature>
<reference evidence="7 8" key="1">
    <citation type="submission" date="2010-12" db="EMBL/GenBank/DDBJ databases">
        <title>Complete sequence of Ethanoligenens harbinense YUAN-3.</title>
        <authorList>
            <person name="Lucas S."/>
            <person name="Copeland A."/>
            <person name="Lapidus A."/>
            <person name="Cheng J.-F."/>
            <person name="Bruce D."/>
            <person name="Goodwin L."/>
            <person name="Pitluck S."/>
            <person name="Chertkov O."/>
            <person name="Misra M."/>
            <person name="Detter J.C."/>
            <person name="Han C."/>
            <person name="Tapia R."/>
            <person name="Land M."/>
            <person name="Hauser L."/>
            <person name="Jeffries C."/>
            <person name="Kyrpides N."/>
            <person name="Ivanova N."/>
            <person name="Mikhailova N."/>
            <person name="Wang A."/>
            <person name="Mouttaki H."/>
            <person name="He Z."/>
            <person name="Zhou J."/>
            <person name="Hemme C.L."/>
            <person name="Woyke T."/>
        </authorList>
    </citation>
    <scope>NUCLEOTIDE SEQUENCE [LARGE SCALE GENOMIC DNA]</scope>
    <source>
        <strain evidence="8">DSM 18485 / JCM 12961 / CGMCC 1.5033 / YUAN-3</strain>
    </source>
</reference>
<keyword evidence="7" id="KW-0966">Cell projection</keyword>
<dbReference type="GO" id="GO:0009288">
    <property type="term" value="C:bacterial-type flagellum"/>
    <property type="evidence" value="ECO:0007669"/>
    <property type="project" value="UniProtKB-SubCell"/>
</dbReference>
<comment type="subcellular location">
    <subcellularLocation>
        <location evidence="4">Secreted</location>
    </subcellularLocation>
    <subcellularLocation>
        <location evidence="4">Bacterial flagellum</location>
    </subcellularLocation>
</comment>
<dbReference type="GO" id="GO:0005198">
    <property type="term" value="F:structural molecule activity"/>
    <property type="evidence" value="ECO:0007669"/>
    <property type="project" value="UniProtKB-UniRule"/>
</dbReference>
<comment type="function">
    <text evidence="4">Flagellin is the subunit protein which polymerizes to form the filaments of bacterial flagella.</text>
</comment>
<dbReference type="EMBL" id="CP002400">
    <property type="protein sequence ID" value="ADU28041.1"/>
    <property type="molecule type" value="Genomic_DNA"/>
</dbReference>
<gene>
    <name evidence="7" type="ordered locus">Ethha_2548</name>
</gene>
<keyword evidence="7" id="KW-0282">Flagellum</keyword>
<dbReference type="SUPFAM" id="SSF64518">
    <property type="entry name" value="Phase 1 flagellin"/>
    <property type="match status" value="2"/>
</dbReference>
<evidence type="ECO:0000256" key="2">
    <source>
        <dbReference type="ARBA" id="ARBA00020110"/>
    </source>
</evidence>
<sequence length="590" mass="59814">MVINHNIAALNTLSNLQKNTSAVQDSLQKLSTGSKINKAADDASGLAISQKMQAQINGLNQAQENVSNGNSLIQTSEGALGNVQDILQKMRTLAVQAQNDTQNDTDKSNLQDQANALAQEINRISDQTTYNTKNVFGQTDSEGLFSNSGLQIQIGADSGQTINLTLGGTVVTTSTLVSASAATSATGSTTLSGDAADGYQYFVSTSSGTDTYAVTLNTASDGSIYATFKDSDGNQVMSTAVTTAFTAAVSATTANGTTTYSIANSALFTAGNITATTINYDLTGVQGGTAGTAVSATAVTLVGSQTTTGGTNIAATDTTDGTAGADPATATVTINGVAYTASLYSDSSATTVMQTASAGNVYFTLTDADGNVVKDSSGSKLVFTGTADASKKLSATGLNVGGKTASVTLGTATYTANIAGSGTNTTFTLTDVNGQVVKDTNGETATFTGSVTGGQLTTNSTTGKINVTESTSYLDAVSVSALGVGTGVGEAATALSLTGSNAINTIQTAIDTVSKLRSKMGAYQNRFTYAGDTLDIESQNLTAAQSTLTDTDVAQEMMNYTKNNILVQSAQAMLAQANQLPQGMLSLLKS</sequence>
<dbReference type="KEGG" id="eha:Ethha_2548"/>
<proteinExistence type="inferred from homology"/>
<dbReference type="PANTHER" id="PTHR42792:SF2">
    <property type="entry name" value="FLAGELLIN"/>
    <property type="match status" value="1"/>
</dbReference>
<protein>
    <recommendedName>
        <fullName evidence="2 4">Flagellin</fullName>
    </recommendedName>
</protein>
<dbReference type="eggNOG" id="COG1344">
    <property type="taxonomic scope" value="Bacteria"/>
</dbReference>
<organism evidence="7 8">
    <name type="scientific">Ethanoligenens harbinense (strain DSM 18485 / JCM 12961 / CGMCC 1.5033 / YUAN-3)</name>
    <dbReference type="NCBI Taxonomy" id="663278"/>
    <lineage>
        <taxon>Bacteria</taxon>
        <taxon>Bacillati</taxon>
        <taxon>Bacillota</taxon>
        <taxon>Clostridia</taxon>
        <taxon>Eubacteriales</taxon>
        <taxon>Oscillospiraceae</taxon>
        <taxon>Ethanoligenens</taxon>
    </lineage>
</organism>